<dbReference type="Gene3D" id="3.40.50.300">
    <property type="entry name" value="P-loop containing nucleotide triphosphate hydrolases"/>
    <property type="match status" value="1"/>
</dbReference>
<dbReference type="InterPro" id="IPR008868">
    <property type="entry name" value="TniB"/>
</dbReference>
<evidence type="ECO:0000313" key="1">
    <source>
        <dbReference type="EMBL" id="ABB40972.1"/>
    </source>
</evidence>
<gene>
    <name evidence="1" type="ordered locus">Tcr_0376</name>
</gene>
<dbReference type="SUPFAM" id="SSF52540">
    <property type="entry name" value="P-loop containing nucleoside triphosphate hydrolases"/>
    <property type="match status" value="1"/>
</dbReference>
<dbReference type="KEGG" id="tcx:Tcr_0376"/>
<dbReference type="EMBL" id="CP000109">
    <property type="protein sequence ID" value="ABB40972.1"/>
    <property type="molecule type" value="Genomic_DNA"/>
</dbReference>
<sequence length="330" mass="37673">MNQFAEKEPYILSPDLKYLREKFDELRRHKKDFNTANCMMITGESGSGKSELAKRYLQIYPSYQDQTGTKQPILHLEIKMANTVKDVLVSLLVGINDPQMGNGARNSSELFTRFVRLSKVIELELIILDEVQVIIERRSEKVISGIGDLFKDLIKETGIPIVFMGMPWARYLIDSNPQLNGRIAIRHTMPIFKVSEQKKFEDFASLVKGLTKSYGLSNAIDTSNKELLLRLFAFSKGNVRQISRLLRSLFIFCTINSKQPNSRLLADIVESLGYPEAINPFKQNITDVVIEENLTESDFLFSHRSKGNSIIAPEIARFRITKDLKIYSIV</sequence>
<accession>Q31IQ1</accession>
<reference evidence="1" key="1">
    <citation type="submission" date="2006-07" db="EMBL/GenBank/DDBJ databases">
        <title>Complete sequence of Thiomicrospira crunogena XCL-2.</title>
        <authorList>
            <consortium name="US DOE Joint Genome Institute"/>
            <person name="Copeland A."/>
            <person name="Lucas S."/>
            <person name="Lapidus A."/>
            <person name="Barry K."/>
            <person name="Detter J.C."/>
            <person name="Glavina del Rio T."/>
            <person name="Hammon N."/>
            <person name="Israni S."/>
            <person name="Dalin E."/>
            <person name="Tice H."/>
            <person name="Pitluck S."/>
            <person name="Chain P."/>
            <person name="Malfatti S."/>
            <person name="Shin M."/>
            <person name="Vergez L."/>
            <person name="Schmutz J."/>
            <person name="Larimer F."/>
            <person name="Land M."/>
            <person name="Hauser L."/>
            <person name="Kyrpides N."/>
            <person name="Lykidis A."/>
            <person name="Scott K.M."/>
            <person name="Sievert S."/>
            <person name="Kerfeld C."/>
            <person name="Freyermuth S."/>
            <person name="Dobrinski K."/>
            <person name="Boller A."/>
            <person name="Fitzpatrick K."/>
            <person name="Thoma P."/>
            <person name="Moore J."/>
            <person name="Richardson P."/>
        </authorList>
    </citation>
    <scope>NUCLEOTIDE SEQUENCE</scope>
    <source>
        <strain evidence="1">XCL-2</strain>
    </source>
</reference>
<organism evidence="1">
    <name type="scientific">Hydrogenovibrio crunogenus (strain DSM 25203 / XCL-2)</name>
    <name type="common">Thiomicrospira crunogena</name>
    <dbReference type="NCBI Taxonomy" id="317025"/>
    <lineage>
        <taxon>Bacteria</taxon>
        <taxon>Pseudomonadati</taxon>
        <taxon>Pseudomonadota</taxon>
        <taxon>Gammaproteobacteria</taxon>
        <taxon>Thiotrichales</taxon>
        <taxon>Piscirickettsiaceae</taxon>
        <taxon>Hydrogenovibrio</taxon>
    </lineage>
</organism>
<dbReference type="InterPro" id="IPR027417">
    <property type="entry name" value="P-loop_NTPase"/>
</dbReference>
<proteinExistence type="predicted"/>
<dbReference type="STRING" id="317025.Tcr_0376"/>
<protein>
    <submittedName>
        <fullName evidence="1">Uncharacterized protein</fullName>
    </submittedName>
</protein>
<name>Q31IQ1_HYDCU</name>
<dbReference type="InterPro" id="IPR025662">
    <property type="entry name" value="Sigma_54_int_dom_ATP-bd_1"/>
</dbReference>
<dbReference type="OrthoDB" id="6058098at2"/>
<dbReference type="HOGENOM" id="CLU_067529_0_1_6"/>
<dbReference type="eggNOG" id="COG2842">
    <property type="taxonomic scope" value="Bacteria"/>
</dbReference>
<dbReference type="Pfam" id="PF05621">
    <property type="entry name" value="TniB"/>
    <property type="match status" value="1"/>
</dbReference>
<dbReference type="AlphaFoldDB" id="Q31IQ1"/>
<dbReference type="PROSITE" id="PS00675">
    <property type="entry name" value="SIGMA54_INTERACT_1"/>
    <property type="match status" value="1"/>
</dbReference>